<dbReference type="AlphaFoldDB" id="A0A317UAL0"/>
<dbReference type="InterPro" id="IPR028057">
    <property type="entry name" value="DrrA_P4M"/>
</dbReference>
<proteinExistence type="predicted"/>
<dbReference type="GO" id="GO:0031267">
    <property type="term" value="F:small GTPase binding"/>
    <property type="evidence" value="ECO:0007669"/>
    <property type="project" value="InterPro"/>
</dbReference>
<dbReference type="Proteomes" id="UP000247152">
    <property type="component" value="Unassembled WGS sequence"/>
</dbReference>
<feature type="domain" description="DrrA phosphatidylinositol 4-phosphate binding" evidence="1">
    <location>
        <begin position="11"/>
        <end position="72"/>
    </location>
</feature>
<protein>
    <recommendedName>
        <fullName evidence="1">DrrA phosphatidylinositol 4-phosphate binding domain-containing protein</fullName>
    </recommendedName>
</protein>
<dbReference type="InterPro" id="IPR038346">
    <property type="entry name" value="DrrA_PI4P-bd_sf"/>
</dbReference>
<dbReference type="EMBL" id="RZGX01000002">
    <property type="protein sequence ID" value="RUR26020.1"/>
    <property type="molecule type" value="Genomic_DNA"/>
</dbReference>
<dbReference type="Pfam" id="PF14860">
    <property type="entry name" value="DrrA_P4M"/>
    <property type="match status" value="1"/>
</dbReference>
<evidence type="ECO:0000313" key="2">
    <source>
        <dbReference type="EMBL" id="PWY57582.1"/>
    </source>
</evidence>
<sequence length="80" mass="9326">MFHVFTVQWTDFENKLSKIKDRETLEHFVTDFKKSSSYAILSKGQDLVTRMFSLDTDSVSKVEDMIQAQKSEQEGQKLSM</sequence>
<evidence type="ECO:0000259" key="1">
    <source>
        <dbReference type="Pfam" id="PF14860"/>
    </source>
</evidence>
<comment type="caution">
    <text evidence="2">The sequence shown here is derived from an EMBL/GenBank/DDBJ whole genome shotgun (WGS) entry which is preliminary data.</text>
</comment>
<reference evidence="3 5" key="2">
    <citation type="submission" date="2018-12" db="EMBL/GenBank/DDBJ databases">
        <title>Legionella sp,whole genome shotgun sequence.</title>
        <authorList>
            <person name="Wu H."/>
        </authorList>
    </citation>
    <scope>NUCLEOTIDE SEQUENCE [LARGE SCALE GENOMIC DNA]</scope>
    <source>
        <strain evidence="3">Km489</strain>
        <strain evidence="5">km489</strain>
    </source>
</reference>
<evidence type="ECO:0000313" key="3">
    <source>
        <dbReference type="EMBL" id="RUR26020.1"/>
    </source>
</evidence>
<accession>A0A317UAL0</accession>
<organism evidence="2 4">
    <name type="scientific">Legionella qingyii</name>
    <dbReference type="NCBI Taxonomy" id="2184757"/>
    <lineage>
        <taxon>Bacteria</taxon>
        <taxon>Pseudomonadati</taxon>
        <taxon>Pseudomonadota</taxon>
        <taxon>Gammaproteobacteria</taxon>
        <taxon>Legionellales</taxon>
        <taxon>Legionellaceae</taxon>
        <taxon>Legionella</taxon>
    </lineage>
</organism>
<dbReference type="RefSeq" id="WP_110141034.1">
    <property type="nucleotide sequence ID" value="NZ_QHJG01000001.1"/>
</dbReference>
<name>A0A317UAL0_9GAMM</name>
<dbReference type="GO" id="GO:0044161">
    <property type="term" value="C:host cell cytoplasmic vesicle"/>
    <property type="evidence" value="ECO:0007669"/>
    <property type="project" value="InterPro"/>
</dbReference>
<evidence type="ECO:0000313" key="4">
    <source>
        <dbReference type="Proteomes" id="UP000247152"/>
    </source>
</evidence>
<gene>
    <name evidence="2" type="ORF">DGG96_00335</name>
    <name evidence="3" type="ORF">ELY20_02055</name>
</gene>
<evidence type="ECO:0000313" key="5">
    <source>
        <dbReference type="Proteomes" id="UP000287374"/>
    </source>
</evidence>
<keyword evidence="5" id="KW-1185">Reference proteome</keyword>
<dbReference type="Proteomes" id="UP000287374">
    <property type="component" value="Unassembled WGS sequence"/>
</dbReference>
<reference evidence="2 4" key="1">
    <citation type="submission" date="2018-05" db="EMBL/GenBank/DDBJ databases">
        <title>Legionella qingyii sp.nov., whole genome shotgun sequence.</title>
        <authorList>
            <person name="Wu H."/>
            <person name="Zhu Q."/>
            <person name="Hu C."/>
        </authorList>
    </citation>
    <scope>NUCLEOTIDE SEQUENCE [LARGE SCALE GENOMIC DNA]</scope>
    <source>
        <strain evidence="2 4">HEB18</strain>
    </source>
</reference>
<dbReference type="EMBL" id="QHJG01000001">
    <property type="protein sequence ID" value="PWY57582.1"/>
    <property type="molecule type" value="Genomic_DNA"/>
</dbReference>
<dbReference type="Gene3D" id="1.20.1280.280">
    <property type="match status" value="1"/>
</dbReference>